<name>A0A183K428_9TREM</name>
<organism evidence="4">
    <name type="scientific">Schistosoma curassoni</name>
    <dbReference type="NCBI Taxonomy" id="6186"/>
    <lineage>
        <taxon>Eukaryota</taxon>
        <taxon>Metazoa</taxon>
        <taxon>Spiralia</taxon>
        <taxon>Lophotrochozoa</taxon>
        <taxon>Platyhelminthes</taxon>
        <taxon>Trematoda</taxon>
        <taxon>Digenea</taxon>
        <taxon>Strigeidida</taxon>
        <taxon>Schistosomatoidea</taxon>
        <taxon>Schistosomatidae</taxon>
        <taxon>Schistosoma</taxon>
    </lineage>
</organism>
<feature type="region of interest" description="Disordered" evidence="1">
    <location>
        <begin position="1"/>
        <end position="41"/>
    </location>
</feature>
<dbReference type="Proteomes" id="UP000279833">
    <property type="component" value="Unassembled WGS sequence"/>
</dbReference>
<accession>A0A183K428</accession>
<protein>
    <submittedName>
        <fullName evidence="4">Integrase</fullName>
    </submittedName>
</protein>
<reference evidence="2 3" key="2">
    <citation type="submission" date="2018-11" db="EMBL/GenBank/DDBJ databases">
        <authorList>
            <consortium name="Pathogen Informatics"/>
        </authorList>
    </citation>
    <scope>NUCLEOTIDE SEQUENCE [LARGE SCALE GENOMIC DNA]</scope>
    <source>
        <strain evidence="2">Dakar</strain>
        <strain evidence="3">Dakar, Senegal</strain>
    </source>
</reference>
<evidence type="ECO:0000313" key="4">
    <source>
        <dbReference type="WBParaSite" id="SCUD_0000974601-mRNA-1"/>
    </source>
</evidence>
<evidence type="ECO:0000256" key="1">
    <source>
        <dbReference type="SAM" id="MobiDB-lite"/>
    </source>
</evidence>
<evidence type="ECO:0000313" key="2">
    <source>
        <dbReference type="EMBL" id="VDP36897.1"/>
    </source>
</evidence>
<sequence length="41" mass="4746">MQKLQGHHTTVNTRESFQQSVAESDERFSRPQTSRSTGWIP</sequence>
<evidence type="ECO:0000313" key="3">
    <source>
        <dbReference type="Proteomes" id="UP000279833"/>
    </source>
</evidence>
<dbReference type="AlphaFoldDB" id="A0A183K428"/>
<dbReference type="WBParaSite" id="SCUD_0000974601-mRNA-1">
    <property type="protein sequence ID" value="SCUD_0000974601-mRNA-1"/>
    <property type="gene ID" value="SCUD_0000974601"/>
</dbReference>
<feature type="compositionally biased region" description="Polar residues" evidence="1">
    <location>
        <begin position="30"/>
        <end position="41"/>
    </location>
</feature>
<keyword evidence="3" id="KW-1185">Reference proteome</keyword>
<dbReference type="EMBL" id="UZAK01033398">
    <property type="protein sequence ID" value="VDP36897.1"/>
    <property type="molecule type" value="Genomic_DNA"/>
</dbReference>
<feature type="compositionally biased region" description="Polar residues" evidence="1">
    <location>
        <begin position="7"/>
        <end position="22"/>
    </location>
</feature>
<proteinExistence type="predicted"/>
<reference evidence="4" key="1">
    <citation type="submission" date="2016-06" db="UniProtKB">
        <authorList>
            <consortium name="WormBaseParasite"/>
        </authorList>
    </citation>
    <scope>IDENTIFICATION</scope>
</reference>
<gene>
    <name evidence="2" type="ORF">SCUD_LOCUS9746</name>
</gene>